<feature type="compositionally biased region" description="Basic and acidic residues" evidence="1">
    <location>
        <begin position="143"/>
        <end position="160"/>
    </location>
</feature>
<feature type="compositionally biased region" description="Basic and acidic residues" evidence="1">
    <location>
        <begin position="168"/>
        <end position="180"/>
    </location>
</feature>
<dbReference type="STRING" id="3818.A0A445BBK1"/>
<dbReference type="SUPFAM" id="SSF58113">
    <property type="entry name" value="Apolipoprotein A-I"/>
    <property type="match status" value="1"/>
</dbReference>
<evidence type="ECO:0000256" key="1">
    <source>
        <dbReference type="SAM" id="MobiDB-lite"/>
    </source>
</evidence>
<protein>
    <submittedName>
        <fullName evidence="2">Uncharacterized protein</fullName>
    </submittedName>
</protein>
<dbReference type="Proteomes" id="UP000289738">
    <property type="component" value="Chromosome A10"/>
</dbReference>
<gene>
    <name evidence="2" type="ORF">Ahy_A10g051098</name>
</gene>
<comment type="caution">
    <text evidence="2">The sequence shown here is derived from an EMBL/GenBank/DDBJ whole genome shotgun (WGS) entry which is preliminary data.</text>
</comment>
<evidence type="ECO:0000313" key="2">
    <source>
        <dbReference type="EMBL" id="RYR36039.1"/>
    </source>
</evidence>
<proteinExistence type="predicted"/>
<dbReference type="Gene3D" id="1.10.287.700">
    <property type="entry name" value="Helix hairpin bin"/>
    <property type="match status" value="1"/>
</dbReference>
<keyword evidence="3" id="KW-1185">Reference proteome</keyword>
<sequence length="220" mass="24690">MASIFITRNAMAAMFITRTTVFRCYTKSSSLSLRFSHRPSSRIVFASASNNYSDWRNAAEGPGERSRSDNWSYDGTKARREAEESAERARETMKEGVDRAKEGAQEMKERTKEYAHEAKEKTKEGAEDAQDAAARMAETTKNAADRSGETLRNVGEKAKETVQGAWEATKDTTKKIKDTVVGKNYDDDDDDDEEARGVLGDDIADLKRKEDRKNKGYSDT</sequence>
<accession>A0A445BBK1</accession>
<reference evidence="2 3" key="1">
    <citation type="submission" date="2019-01" db="EMBL/GenBank/DDBJ databases">
        <title>Sequencing of cultivated peanut Arachis hypogaea provides insights into genome evolution and oil improvement.</title>
        <authorList>
            <person name="Chen X."/>
        </authorList>
    </citation>
    <scope>NUCLEOTIDE SEQUENCE [LARGE SCALE GENOMIC DNA]</scope>
    <source>
        <strain evidence="3">cv. Fuhuasheng</strain>
        <tissue evidence="2">Leaves</tissue>
    </source>
</reference>
<dbReference type="EMBL" id="SDMP01000010">
    <property type="protein sequence ID" value="RYR36039.1"/>
    <property type="molecule type" value="Genomic_DNA"/>
</dbReference>
<evidence type="ECO:0000313" key="3">
    <source>
        <dbReference type="Proteomes" id="UP000289738"/>
    </source>
</evidence>
<organism evidence="2 3">
    <name type="scientific">Arachis hypogaea</name>
    <name type="common">Peanut</name>
    <dbReference type="NCBI Taxonomy" id="3818"/>
    <lineage>
        <taxon>Eukaryota</taxon>
        <taxon>Viridiplantae</taxon>
        <taxon>Streptophyta</taxon>
        <taxon>Embryophyta</taxon>
        <taxon>Tracheophyta</taxon>
        <taxon>Spermatophyta</taxon>
        <taxon>Magnoliopsida</taxon>
        <taxon>eudicotyledons</taxon>
        <taxon>Gunneridae</taxon>
        <taxon>Pentapetalae</taxon>
        <taxon>rosids</taxon>
        <taxon>fabids</taxon>
        <taxon>Fabales</taxon>
        <taxon>Fabaceae</taxon>
        <taxon>Papilionoideae</taxon>
        <taxon>50 kb inversion clade</taxon>
        <taxon>dalbergioids sensu lato</taxon>
        <taxon>Dalbergieae</taxon>
        <taxon>Pterocarpus clade</taxon>
        <taxon>Arachis</taxon>
    </lineage>
</organism>
<feature type="region of interest" description="Disordered" evidence="1">
    <location>
        <begin position="58"/>
        <end position="220"/>
    </location>
</feature>
<name>A0A445BBK1_ARAHY</name>
<feature type="compositionally biased region" description="Basic and acidic residues" evidence="1">
    <location>
        <begin position="204"/>
        <end position="220"/>
    </location>
</feature>
<dbReference type="PANTHER" id="PTHR47372">
    <property type="entry name" value="DAUER UP-REGULATED-RELATED"/>
    <property type="match status" value="1"/>
</dbReference>
<feature type="compositionally biased region" description="Basic and acidic residues" evidence="1">
    <location>
        <begin position="76"/>
        <end position="126"/>
    </location>
</feature>
<dbReference type="AlphaFoldDB" id="A0A445BBK1"/>
<dbReference type="OrthoDB" id="6363407at2759"/>
<dbReference type="PANTHER" id="PTHR47372:SF36">
    <property type="entry name" value="LATE EMBRYOGENESIS ABUNDANT PROTEIN (LEA) FAMILY PROTEIN"/>
    <property type="match status" value="1"/>
</dbReference>